<keyword evidence="2" id="KW-1185">Reference proteome</keyword>
<name>V5WD28_9SPIO</name>
<reference evidence="1 2" key="1">
    <citation type="journal article" date="2015" name="Stand. Genomic Sci.">
        <title>Complete genome sequence and description of Salinispira pacifica gen. nov., sp. nov., a novel spirochaete isolated form a hypersaline microbial mat.</title>
        <authorList>
            <person name="Ben Hania W."/>
            <person name="Joseph M."/>
            <person name="Schumann P."/>
            <person name="Bunk B."/>
            <person name="Fiebig A."/>
            <person name="Sproer C."/>
            <person name="Klenk H.P."/>
            <person name="Fardeau M.L."/>
            <person name="Spring S."/>
        </authorList>
    </citation>
    <scope>NUCLEOTIDE SEQUENCE [LARGE SCALE GENOMIC DNA]</scope>
    <source>
        <strain evidence="1 2">L21-RPul-D2</strain>
    </source>
</reference>
<accession>V5WD28</accession>
<sequence>MLRGSGEIAAMPMEVPGLDGQRHMLIACSSPAADDEASAADE</sequence>
<dbReference type="Proteomes" id="UP000018680">
    <property type="component" value="Chromosome"/>
</dbReference>
<dbReference type="HOGENOM" id="CLU_3257625_0_0_12"/>
<dbReference type="KEGG" id="slr:L21SP2_0255"/>
<dbReference type="AlphaFoldDB" id="V5WD28"/>
<protein>
    <submittedName>
        <fullName evidence="1">Uncharacterized protein</fullName>
    </submittedName>
</protein>
<dbReference type="EMBL" id="CP006939">
    <property type="protein sequence ID" value="AHC13697.1"/>
    <property type="molecule type" value="Genomic_DNA"/>
</dbReference>
<evidence type="ECO:0000313" key="2">
    <source>
        <dbReference type="Proteomes" id="UP000018680"/>
    </source>
</evidence>
<gene>
    <name evidence="1" type="ORF">L21SP2_0255</name>
</gene>
<dbReference type="STRING" id="1307761.L21SP2_0255"/>
<evidence type="ECO:0000313" key="1">
    <source>
        <dbReference type="EMBL" id="AHC13697.1"/>
    </source>
</evidence>
<organism evidence="1 2">
    <name type="scientific">Salinispira pacifica</name>
    <dbReference type="NCBI Taxonomy" id="1307761"/>
    <lineage>
        <taxon>Bacteria</taxon>
        <taxon>Pseudomonadati</taxon>
        <taxon>Spirochaetota</taxon>
        <taxon>Spirochaetia</taxon>
        <taxon>Spirochaetales</taxon>
        <taxon>Spirochaetaceae</taxon>
        <taxon>Salinispira</taxon>
    </lineage>
</organism>
<proteinExistence type="predicted"/>